<evidence type="ECO:0000313" key="1">
    <source>
        <dbReference type="EMBL" id="MEQ2249716.1"/>
    </source>
</evidence>
<comment type="caution">
    <text evidence="1">The sequence shown here is derived from an EMBL/GenBank/DDBJ whole genome shotgun (WGS) entry which is preliminary data.</text>
</comment>
<proteinExistence type="predicted"/>
<sequence>MNPTGQNASEGKKKSGQRKLFSLLIVYLYDHSRPAGTGGRQDEEATKGCQLIRFLSLRAPLPVLLSNPGGQRCLSSQTQWGNNWYKQHLTAETLSVIPNDISPVSSA</sequence>
<accession>A0ABV0UY58</accession>
<organism evidence="1 2">
    <name type="scientific">Ilyodon furcidens</name>
    <name type="common">goldbreast splitfin</name>
    <dbReference type="NCBI Taxonomy" id="33524"/>
    <lineage>
        <taxon>Eukaryota</taxon>
        <taxon>Metazoa</taxon>
        <taxon>Chordata</taxon>
        <taxon>Craniata</taxon>
        <taxon>Vertebrata</taxon>
        <taxon>Euteleostomi</taxon>
        <taxon>Actinopterygii</taxon>
        <taxon>Neopterygii</taxon>
        <taxon>Teleostei</taxon>
        <taxon>Neoteleostei</taxon>
        <taxon>Acanthomorphata</taxon>
        <taxon>Ovalentaria</taxon>
        <taxon>Atherinomorphae</taxon>
        <taxon>Cyprinodontiformes</taxon>
        <taxon>Goodeidae</taxon>
        <taxon>Ilyodon</taxon>
    </lineage>
</organism>
<dbReference type="EMBL" id="JAHRIQ010086238">
    <property type="protein sequence ID" value="MEQ2249716.1"/>
    <property type="molecule type" value="Genomic_DNA"/>
</dbReference>
<reference evidence="1 2" key="1">
    <citation type="submission" date="2021-06" db="EMBL/GenBank/DDBJ databases">
        <authorList>
            <person name="Palmer J.M."/>
        </authorList>
    </citation>
    <scope>NUCLEOTIDE SEQUENCE [LARGE SCALE GENOMIC DNA]</scope>
    <source>
        <strain evidence="2">if_2019</strain>
        <tissue evidence="1">Muscle</tissue>
    </source>
</reference>
<keyword evidence="2" id="KW-1185">Reference proteome</keyword>
<protein>
    <submittedName>
        <fullName evidence="1">Uncharacterized protein</fullName>
    </submittedName>
</protein>
<dbReference type="Proteomes" id="UP001482620">
    <property type="component" value="Unassembled WGS sequence"/>
</dbReference>
<name>A0ABV0UY58_9TELE</name>
<gene>
    <name evidence="1" type="ORF">ILYODFUR_032133</name>
</gene>
<evidence type="ECO:0000313" key="2">
    <source>
        <dbReference type="Proteomes" id="UP001482620"/>
    </source>
</evidence>